<evidence type="ECO:0000256" key="6">
    <source>
        <dbReference type="ARBA" id="ARBA00023134"/>
    </source>
</evidence>
<dbReference type="PANTHER" id="PTHR19136:SF81">
    <property type="entry name" value="MOLYBDENUM COFACTOR GUANYLYLTRANSFERASE"/>
    <property type="match status" value="1"/>
</dbReference>
<keyword evidence="5 8" id="KW-0460">Magnesium</keyword>
<dbReference type="SUPFAM" id="SSF53448">
    <property type="entry name" value="Nucleotide-diphospho-sugar transferases"/>
    <property type="match status" value="1"/>
</dbReference>
<feature type="binding site" evidence="8">
    <location>
        <begin position="19"/>
        <end position="21"/>
    </location>
    <ligand>
        <name>GTP</name>
        <dbReference type="ChEBI" id="CHEBI:37565"/>
    </ligand>
</feature>
<dbReference type="STRING" id="1860122.A9404_00155"/>
<dbReference type="OrthoDB" id="9788394at2"/>
<proteinExistence type="inferred from homology"/>
<dbReference type="RefSeq" id="WP_066097565.1">
    <property type="nucleotide sequence ID" value="NZ_CP016027.1"/>
</dbReference>
<protein>
    <recommendedName>
        <fullName evidence="8">Molybdenum cofactor guanylyltransferase</fullName>
        <shortName evidence="8">MoCo guanylyltransferase</shortName>
        <ecNumber evidence="8">2.7.7.77</ecNumber>
    </recommendedName>
    <alternativeName>
        <fullName evidence="8">GTP:molybdopterin guanylyltransferase</fullName>
    </alternativeName>
    <alternativeName>
        <fullName evidence="8">Mo-MPT guanylyltransferase</fullName>
    </alternativeName>
    <alternativeName>
        <fullName evidence="8">Molybdopterin guanylyltransferase</fullName>
    </alternativeName>
    <alternativeName>
        <fullName evidence="8">Molybdopterin-guanine dinucleotide synthase</fullName>
        <shortName evidence="8">MGD synthase</shortName>
    </alternativeName>
</protein>
<dbReference type="HAMAP" id="MF_00316">
    <property type="entry name" value="MobA"/>
    <property type="match status" value="1"/>
</dbReference>
<keyword evidence="7 8" id="KW-0501">Molybdenum cofactor biosynthesis</keyword>
<sequence length="232" mass="25547">MTTRPANPQPHPPTTAIVLAGGAGRRMGGKDKGLIPFRDGYLIEPVLAALAPQVDQLIISANRHLSDYRAFGYPVVSDPHVEAGQEPEYAGPVAALRHCSSEATHDWLLLAPCDMPGFRPHWPGRLWEVQQSSHAAVVIAHDGERLQPSVALIHRPCLVQRPDLQPDKRRDRPQKTKPGQRLRELLMAGRYALCDLSADRACFANINTPEDLAALPDDPRCALRPPPFIKRG</sequence>
<dbReference type="Proteomes" id="UP000078596">
    <property type="component" value="Chromosome"/>
</dbReference>
<keyword evidence="1 8" id="KW-0963">Cytoplasm</keyword>
<keyword evidence="11" id="KW-1185">Reference proteome</keyword>
<dbReference type="PANTHER" id="PTHR19136">
    <property type="entry name" value="MOLYBDENUM COFACTOR GUANYLYLTRANSFERASE"/>
    <property type="match status" value="1"/>
</dbReference>
<dbReference type="InterPro" id="IPR013482">
    <property type="entry name" value="Molybde_CF_guanTrfase"/>
</dbReference>
<gene>
    <name evidence="8" type="primary">mobA</name>
    <name evidence="10" type="ORF">A9404_00155</name>
</gene>
<accession>A0A191ZDQ9</accession>
<evidence type="ECO:0000256" key="1">
    <source>
        <dbReference type="ARBA" id="ARBA00022490"/>
    </source>
</evidence>
<comment type="subcellular location">
    <subcellularLocation>
        <location evidence="8">Cytoplasm</location>
    </subcellularLocation>
</comment>
<organism evidence="10 11">
    <name type="scientific">Halothiobacillus diazotrophicus</name>
    <dbReference type="NCBI Taxonomy" id="1860122"/>
    <lineage>
        <taxon>Bacteria</taxon>
        <taxon>Pseudomonadati</taxon>
        <taxon>Pseudomonadota</taxon>
        <taxon>Gammaproteobacteria</taxon>
        <taxon>Chromatiales</taxon>
        <taxon>Halothiobacillaceae</taxon>
        <taxon>Halothiobacillus</taxon>
    </lineage>
</organism>
<comment type="subunit">
    <text evidence="8">Monomer.</text>
</comment>
<evidence type="ECO:0000313" key="11">
    <source>
        <dbReference type="Proteomes" id="UP000078596"/>
    </source>
</evidence>
<evidence type="ECO:0000256" key="2">
    <source>
        <dbReference type="ARBA" id="ARBA00022679"/>
    </source>
</evidence>
<dbReference type="Gene3D" id="3.90.550.10">
    <property type="entry name" value="Spore Coat Polysaccharide Biosynthesis Protein SpsA, Chain A"/>
    <property type="match status" value="1"/>
</dbReference>
<evidence type="ECO:0000256" key="8">
    <source>
        <dbReference type="HAMAP-Rule" id="MF_00316"/>
    </source>
</evidence>
<feature type="binding site" evidence="8">
    <location>
        <position position="32"/>
    </location>
    <ligand>
        <name>GTP</name>
        <dbReference type="ChEBI" id="CHEBI:37565"/>
    </ligand>
</feature>
<feature type="binding site" evidence="8">
    <location>
        <position position="114"/>
    </location>
    <ligand>
        <name>Mg(2+)</name>
        <dbReference type="ChEBI" id="CHEBI:18420"/>
    </ligand>
</feature>
<evidence type="ECO:0000259" key="9">
    <source>
        <dbReference type="Pfam" id="PF12804"/>
    </source>
</evidence>
<feature type="binding site" evidence="8">
    <location>
        <position position="114"/>
    </location>
    <ligand>
        <name>GTP</name>
        <dbReference type="ChEBI" id="CHEBI:37565"/>
    </ligand>
</feature>
<evidence type="ECO:0000313" key="10">
    <source>
        <dbReference type="EMBL" id="ANJ66003.1"/>
    </source>
</evidence>
<dbReference type="InterPro" id="IPR029044">
    <property type="entry name" value="Nucleotide-diphossugar_trans"/>
</dbReference>
<dbReference type="GO" id="GO:0046872">
    <property type="term" value="F:metal ion binding"/>
    <property type="evidence" value="ECO:0007669"/>
    <property type="project" value="UniProtKB-KW"/>
</dbReference>
<name>A0A191ZDQ9_9GAMM</name>
<evidence type="ECO:0000256" key="7">
    <source>
        <dbReference type="ARBA" id="ARBA00023150"/>
    </source>
</evidence>
<comment type="caution">
    <text evidence="8">Lacks conserved residue(s) required for the propagation of feature annotation.</text>
</comment>
<dbReference type="GO" id="GO:0005737">
    <property type="term" value="C:cytoplasm"/>
    <property type="evidence" value="ECO:0007669"/>
    <property type="project" value="UniProtKB-SubCell"/>
</dbReference>
<keyword evidence="2 8" id="KW-0808">Transferase</keyword>
<dbReference type="KEGG" id="haz:A9404_00155"/>
<dbReference type="EMBL" id="CP016027">
    <property type="protein sequence ID" value="ANJ66003.1"/>
    <property type="molecule type" value="Genomic_DNA"/>
</dbReference>
<keyword evidence="3 8" id="KW-0479">Metal-binding</keyword>
<evidence type="ECO:0000256" key="4">
    <source>
        <dbReference type="ARBA" id="ARBA00022741"/>
    </source>
</evidence>
<evidence type="ECO:0000256" key="3">
    <source>
        <dbReference type="ARBA" id="ARBA00022723"/>
    </source>
</evidence>
<comment type="similarity">
    <text evidence="8">Belongs to the MobA family.</text>
</comment>
<comment type="function">
    <text evidence="8">Transfers a GMP moiety from GTP to Mo-molybdopterin (Mo-MPT) cofactor (Moco or molybdenum cofactor) to form Mo-molybdopterin guanine dinucleotide (Mo-MGD) cofactor.</text>
</comment>
<feature type="binding site" evidence="8">
    <location>
        <position position="78"/>
    </location>
    <ligand>
        <name>GTP</name>
        <dbReference type="ChEBI" id="CHEBI:37565"/>
    </ligand>
</feature>
<keyword evidence="6 8" id="KW-0342">GTP-binding</keyword>
<comment type="domain">
    <text evidence="8">The N-terminal domain determines nucleotide recognition and specific binding, while the C-terminal domain determines the specific binding to the target protein.</text>
</comment>
<dbReference type="GO" id="GO:1902758">
    <property type="term" value="P:bis(molybdopterin guanine dinucleotide)molybdenum biosynthetic process"/>
    <property type="evidence" value="ECO:0007669"/>
    <property type="project" value="TreeGrafter"/>
</dbReference>
<dbReference type="AlphaFoldDB" id="A0A191ZDQ9"/>
<dbReference type="EC" id="2.7.7.77" evidence="8"/>
<feature type="domain" description="MobA-like NTP transferase" evidence="9">
    <location>
        <begin position="16"/>
        <end position="169"/>
    </location>
</feature>
<dbReference type="GO" id="GO:0061603">
    <property type="term" value="F:molybdenum cofactor guanylyltransferase activity"/>
    <property type="evidence" value="ECO:0007669"/>
    <property type="project" value="UniProtKB-EC"/>
</dbReference>
<evidence type="ECO:0000256" key="5">
    <source>
        <dbReference type="ARBA" id="ARBA00022842"/>
    </source>
</evidence>
<dbReference type="GO" id="GO:0005525">
    <property type="term" value="F:GTP binding"/>
    <property type="evidence" value="ECO:0007669"/>
    <property type="project" value="UniProtKB-UniRule"/>
</dbReference>
<reference evidence="10 11" key="1">
    <citation type="submission" date="2016-06" db="EMBL/GenBank/DDBJ databases">
        <title>Insight into the functional genes involving in sulfur oxidation in Pearl River water.</title>
        <authorList>
            <person name="Luo J."/>
            <person name="Tan X."/>
            <person name="Lin W."/>
        </authorList>
    </citation>
    <scope>NUCLEOTIDE SEQUENCE [LARGE SCALE GENOMIC DNA]</scope>
    <source>
        <strain evidence="10 11">LS2</strain>
    </source>
</reference>
<comment type="cofactor">
    <cofactor evidence="8">
        <name>Mg(2+)</name>
        <dbReference type="ChEBI" id="CHEBI:18420"/>
    </cofactor>
</comment>
<dbReference type="Pfam" id="PF12804">
    <property type="entry name" value="NTP_transf_3"/>
    <property type="match status" value="1"/>
</dbReference>
<keyword evidence="4 8" id="KW-0547">Nucleotide-binding</keyword>
<dbReference type="InterPro" id="IPR025877">
    <property type="entry name" value="MobA-like_NTP_Trfase"/>
</dbReference>
<comment type="catalytic activity">
    <reaction evidence="8">
        <text>Mo-molybdopterin + GTP + H(+) = Mo-molybdopterin guanine dinucleotide + diphosphate</text>
        <dbReference type="Rhea" id="RHEA:34243"/>
        <dbReference type="ChEBI" id="CHEBI:15378"/>
        <dbReference type="ChEBI" id="CHEBI:33019"/>
        <dbReference type="ChEBI" id="CHEBI:37565"/>
        <dbReference type="ChEBI" id="CHEBI:71302"/>
        <dbReference type="ChEBI" id="CHEBI:71310"/>
        <dbReference type="EC" id="2.7.7.77"/>
    </reaction>
</comment>
<dbReference type="CDD" id="cd02503">
    <property type="entry name" value="MobA"/>
    <property type="match status" value="1"/>
</dbReference>